<protein>
    <submittedName>
        <fullName evidence="2">Uncharacterized protein</fullName>
    </submittedName>
</protein>
<gene>
    <name evidence="2" type="ORF">HY834_00790</name>
</gene>
<comment type="caution">
    <text evidence="2">The sequence shown here is derived from an EMBL/GenBank/DDBJ whole genome shotgun (WGS) entry which is preliminary data.</text>
</comment>
<feature type="chain" id="PRO_5037599170" evidence="1">
    <location>
        <begin position="24"/>
        <end position="180"/>
    </location>
</feature>
<evidence type="ECO:0000313" key="3">
    <source>
        <dbReference type="Proteomes" id="UP000782610"/>
    </source>
</evidence>
<feature type="signal peptide" evidence="1">
    <location>
        <begin position="1"/>
        <end position="23"/>
    </location>
</feature>
<evidence type="ECO:0000313" key="2">
    <source>
        <dbReference type="EMBL" id="MBI4920260.1"/>
    </source>
</evidence>
<accession>A0A933L120</accession>
<proteinExistence type="predicted"/>
<evidence type="ECO:0000256" key="1">
    <source>
        <dbReference type="SAM" id="SignalP"/>
    </source>
</evidence>
<dbReference type="AlphaFoldDB" id="A0A933L120"/>
<keyword evidence="1" id="KW-0732">Signal</keyword>
<organism evidence="2 3">
    <name type="scientific">Devosia nanyangense</name>
    <dbReference type="NCBI Taxonomy" id="1228055"/>
    <lineage>
        <taxon>Bacteria</taxon>
        <taxon>Pseudomonadati</taxon>
        <taxon>Pseudomonadota</taxon>
        <taxon>Alphaproteobacteria</taxon>
        <taxon>Hyphomicrobiales</taxon>
        <taxon>Devosiaceae</taxon>
        <taxon>Devosia</taxon>
    </lineage>
</organism>
<name>A0A933L120_9HYPH</name>
<dbReference type="EMBL" id="JACRAF010000004">
    <property type="protein sequence ID" value="MBI4920260.1"/>
    <property type="molecule type" value="Genomic_DNA"/>
</dbReference>
<sequence length="180" mass="17191">MKATAAISIAVLVAAMAVTPVTAFGLNAGLGAGVGASSDGGDASANAGLGASVGVGGGGTSASGAVAGSVGADLSGDGLNLDLDALLQLIASADYGSNSLSVWSNASATSVINTDDLFDLDAQSKIDAAVKANWSEHLDLSAAIDANASLKAWLAANHIGADSVIAIDVGADGSVDVYEG</sequence>
<reference evidence="2" key="1">
    <citation type="submission" date="2020-07" db="EMBL/GenBank/DDBJ databases">
        <title>Huge and variable diversity of episymbiotic CPR bacteria and DPANN archaea in groundwater ecosystems.</title>
        <authorList>
            <person name="He C.Y."/>
            <person name="Keren R."/>
            <person name="Whittaker M."/>
            <person name="Farag I.F."/>
            <person name="Doudna J."/>
            <person name="Cate J.H.D."/>
            <person name="Banfield J.F."/>
        </authorList>
    </citation>
    <scope>NUCLEOTIDE SEQUENCE</scope>
    <source>
        <strain evidence="2">NC_groundwater_1586_Pr3_B-0.1um_66_15</strain>
    </source>
</reference>
<dbReference type="Proteomes" id="UP000782610">
    <property type="component" value="Unassembled WGS sequence"/>
</dbReference>